<dbReference type="SUPFAM" id="SSF53300">
    <property type="entry name" value="vWA-like"/>
    <property type="match status" value="1"/>
</dbReference>
<evidence type="ECO:0000313" key="4">
    <source>
        <dbReference type="Proteomes" id="UP000622687"/>
    </source>
</evidence>
<gene>
    <name evidence="3" type="ORF">I6U51_06080</name>
</gene>
<evidence type="ECO:0000256" key="1">
    <source>
        <dbReference type="SAM" id="Phobius"/>
    </source>
</evidence>
<evidence type="ECO:0000259" key="2">
    <source>
        <dbReference type="PROSITE" id="PS50234"/>
    </source>
</evidence>
<dbReference type="Pfam" id="PF00092">
    <property type="entry name" value="VWA"/>
    <property type="match status" value="1"/>
</dbReference>
<feature type="domain" description="VWFA" evidence="2">
    <location>
        <begin position="115"/>
        <end position="288"/>
    </location>
</feature>
<organism evidence="3 4">
    <name type="scientific">Clostridium aciditolerans</name>
    <dbReference type="NCBI Taxonomy" id="339861"/>
    <lineage>
        <taxon>Bacteria</taxon>
        <taxon>Bacillati</taxon>
        <taxon>Bacillota</taxon>
        <taxon>Clostridia</taxon>
        <taxon>Eubacteriales</taxon>
        <taxon>Clostridiaceae</taxon>
        <taxon>Clostridium</taxon>
    </lineage>
</organism>
<dbReference type="CDD" id="cd00198">
    <property type="entry name" value="vWFA"/>
    <property type="match status" value="1"/>
</dbReference>
<dbReference type="InterPro" id="IPR002035">
    <property type="entry name" value="VWF_A"/>
</dbReference>
<dbReference type="Gene3D" id="3.40.50.410">
    <property type="entry name" value="von Willebrand factor, type A domain"/>
    <property type="match status" value="1"/>
</dbReference>
<dbReference type="RefSeq" id="WP_211141791.1">
    <property type="nucleotide sequence ID" value="NZ_JAEEGB010000006.1"/>
</dbReference>
<dbReference type="InterPro" id="IPR036465">
    <property type="entry name" value="vWFA_dom_sf"/>
</dbReference>
<proteinExistence type="predicted"/>
<keyword evidence="1" id="KW-0472">Membrane</keyword>
<dbReference type="PANTHER" id="PTHR45737:SF6">
    <property type="entry name" value="VON WILLEBRAND FACTOR A DOMAIN-CONTAINING PROTEIN 5A"/>
    <property type="match status" value="1"/>
</dbReference>
<accession>A0A934M2M2</accession>
<feature type="transmembrane region" description="Helical" evidence="1">
    <location>
        <begin position="309"/>
        <end position="334"/>
    </location>
</feature>
<feature type="transmembrane region" description="Helical" evidence="1">
    <location>
        <begin position="83"/>
        <end position="103"/>
    </location>
</feature>
<keyword evidence="1" id="KW-1133">Transmembrane helix</keyword>
<keyword evidence="1" id="KW-0812">Transmembrane</keyword>
<keyword evidence="4" id="KW-1185">Reference proteome</keyword>
<evidence type="ECO:0000313" key="3">
    <source>
        <dbReference type="EMBL" id="MBI6872277.1"/>
    </source>
</evidence>
<comment type="caution">
    <text evidence="3">The sequence shown here is derived from an EMBL/GenBank/DDBJ whole genome shotgun (WGS) entry which is preliminary data.</text>
</comment>
<dbReference type="Proteomes" id="UP000622687">
    <property type="component" value="Unassembled WGS sequence"/>
</dbReference>
<dbReference type="PANTHER" id="PTHR45737">
    <property type="entry name" value="VON WILLEBRAND FACTOR A DOMAIN-CONTAINING PROTEIN 5A"/>
    <property type="match status" value="1"/>
</dbReference>
<dbReference type="EMBL" id="JAEEGB010000006">
    <property type="protein sequence ID" value="MBI6872277.1"/>
    <property type="molecule type" value="Genomic_DNA"/>
</dbReference>
<feature type="transmembrane region" description="Helical" evidence="1">
    <location>
        <begin position="343"/>
        <end position="364"/>
    </location>
</feature>
<feature type="transmembrane region" description="Helical" evidence="1">
    <location>
        <begin position="44"/>
        <end position="63"/>
    </location>
</feature>
<sequence length="420" mass="47604">MKEKRINLTMTVMSLIGGCIGFIIGEVLINLYRYTLPHSLLMGLYFGILALCIGLMCLIAEMINPRLNGFSWKNNYLKTSFKFLIPCTLVLLFIFGALFQFLYEAGTGKIRKINDVVFVIDTSGSMSKTDPNNERFSAALDLLNSMNEENRVSFYRFDDTSEQILPMTEVTDKMKKDIKEKLKLHENPKGNTNMGDALQKAYDEIKLTEKPDRNAMIILLSDGGDTYNLDNNFNEIMKPFKSTGIPIYTVGMADGNNYYMLKKISRESNGNYYGVKEAKDLKGIFNKIYKDRQQRLLMDKRNGVYESSILYIMLRVILISLLGCLIAVSVSLVFDNKNLLKGFLLGGAISGIVAGLIIELGFLYLPWIGILYRALADIIMALVFTLIPINIDVKDYSKTTYMDKEKDINFSGNNNFNSFK</sequence>
<name>A0A934M2M2_9CLOT</name>
<reference evidence="3" key="1">
    <citation type="submission" date="2020-12" db="EMBL/GenBank/DDBJ databases">
        <title>Clostridium thailandense sp. nov., a novel acetogenic bacterium isolated from peat land soil in Thailand.</title>
        <authorList>
            <person name="Chaikitkaew S."/>
            <person name="Birkeland N.K."/>
        </authorList>
    </citation>
    <scope>NUCLEOTIDE SEQUENCE</scope>
    <source>
        <strain evidence="3">DSM 17425</strain>
    </source>
</reference>
<dbReference type="PROSITE" id="PS50234">
    <property type="entry name" value="VWFA"/>
    <property type="match status" value="1"/>
</dbReference>
<feature type="transmembrane region" description="Helical" evidence="1">
    <location>
        <begin position="370"/>
        <end position="391"/>
    </location>
</feature>
<dbReference type="PROSITE" id="PS51257">
    <property type="entry name" value="PROKAR_LIPOPROTEIN"/>
    <property type="match status" value="1"/>
</dbReference>
<dbReference type="SMART" id="SM00327">
    <property type="entry name" value="VWA"/>
    <property type="match status" value="1"/>
</dbReference>
<feature type="transmembrane region" description="Helical" evidence="1">
    <location>
        <begin position="12"/>
        <end position="32"/>
    </location>
</feature>
<dbReference type="AlphaFoldDB" id="A0A934M2M2"/>
<protein>
    <submittedName>
        <fullName evidence="3">VWA domain-containing protein</fullName>
    </submittedName>
</protein>